<evidence type="ECO:0000313" key="7">
    <source>
        <dbReference type="Proteomes" id="UP000191820"/>
    </source>
</evidence>
<dbReference type="InterPro" id="IPR000847">
    <property type="entry name" value="LysR_HTH_N"/>
</dbReference>
<name>A0ABN4YJP3_9GAMM</name>
<dbReference type="EMBL" id="CP020472">
    <property type="protein sequence ID" value="ARD23544.1"/>
    <property type="molecule type" value="Genomic_DNA"/>
</dbReference>
<dbReference type="Pfam" id="PF00126">
    <property type="entry name" value="HTH_1"/>
    <property type="match status" value="1"/>
</dbReference>
<dbReference type="Proteomes" id="UP000191820">
    <property type="component" value="Chromosome"/>
</dbReference>
<evidence type="ECO:0000259" key="5">
    <source>
        <dbReference type="PROSITE" id="PS50931"/>
    </source>
</evidence>
<dbReference type="RefSeq" id="WP_065108726.1">
    <property type="nucleotide sequence ID" value="NZ_CP020472.1"/>
</dbReference>
<dbReference type="CDD" id="cd05466">
    <property type="entry name" value="PBP2_LTTR_substrate"/>
    <property type="match status" value="1"/>
</dbReference>
<keyword evidence="2" id="KW-0805">Transcription regulation</keyword>
<reference evidence="6 7" key="1">
    <citation type="submission" date="2017-03" db="EMBL/GenBank/DDBJ databases">
        <title>Genome sequencing of Shewanella japonica KCTC 22435.</title>
        <authorList>
            <person name="Kim K.M."/>
        </authorList>
    </citation>
    <scope>NUCLEOTIDE SEQUENCE [LARGE SCALE GENOMIC DNA]</scope>
    <source>
        <strain evidence="6 7">KCTC 22435</strain>
    </source>
</reference>
<dbReference type="InterPro" id="IPR036390">
    <property type="entry name" value="WH_DNA-bd_sf"/>
</dbReference>
<dbReference type="PROSITE" id="PS50931">
    <property type="entry name" value="HTH_LYSR"/>
    <property type="match status" value="1"/>
</dbReference>
<proteinExistence type="inferred from homology"/>
<evidence type="ECO:0000313" key="6">
    <source>
        <dbReference type="EMBL" id="ARD23544.1"/>
    </source>
</evidence>
<protein>
    <submittedName>
        <fullName evidence="6">LysR family transcriptional regulator</fullName>
    </submittedName>
</protein>
<keyword evidence="3" id="KW-0238">DNA-binding</keyword>
<evidence type="ECO:0000256" key="2">
    <source>
        <dbReference type="ARBA" id="ARBA00023015"/>
    </source>
</evidence>
<dbReference type="Pfam" id="PF03466">
    <property type="entry name" value="LysR_substrate"/>
    <property type="match status" value="1"/>
</dbReference>
<dbReference type="Gene3D" id="1.10.10.10">
    <property type="entry name" value="Winged helix-like DNA-binding domain superfamily/Winged helix DNA-binding domain"/>
    <property type="match status" value="1"/>
</dbReference>
<dbReference type="PANTHER" id="PTHR30126">
    <property type="entry name" value="HTH-TYPE TRANSCRIPTIONAL REGULATOR"/>
    <property type="match status" value="1"/>
</dbReference>
<dbReference type="SUPFAM" id="SSF46785">
    <property type="entry name" value="Winged helix' DNA-binding domain"/>
    <property type="match status" value="1"/>
</dbReference>
<dbReference type="PANTHER" id="PTHR30126:SF98">
    <property type="entry name" value="HTH-TYPE TRANSCRIPTIONAL ACTIVATOR BAUR"/>
    <property type="match status" value="1"/>
</dbReference>
<evidence type="ECO:0000256" key="4">
    <source>
        <dbReference type="ARBA" id="ARBA00023163"/>
    </source>
</evidence>
<dbReference type="PRINTS" id="PR00039">
    <property type="entry name" value="HTHLYSR"/>
</dbReference>
<sequence>MELRHIKHFVLLAEVKHFNKAAEILNITQPSLSKSIKRLELLIGGQLLNRDSKSVSVTALGQVLLKHGQKILKEFEEMEQEVTLFQGFDDKELRVGASPIPSNSLVGPIVGQFLRHYADMSVELKVAPWEDLYQQLIYGDIDFFVSETKVTELEKSELLKVTELPPFKVIFCCRPEHPLTQLQRLFLPSFRDYPLAIPRHMPQSIADAFEDLFKQQREDFSGMVRFDQFHPIKESIINGDLVALTPEISVRSQLEKGVLVELSPYVMPLIYARFSVVSLKEKSHSNAAEGFIDFLVKRAEDVRLTPVDNELEQEAALG</sequence>
<feature type="domain" description="HTH lysR-type" evidence="5">
    <location>
        <begin position="1"/>
        <end position="58"/>
    </location>
</feature>
<keyword evidence="4" id="KW-0804">Transcription</keyword>
<dbReference type="InterPro" id="IPR036388">
    <property type="entry name" value="WH-like_DNA-bd_sf"/>
</dbReference>
<dbReference type="Gene3D" id="3.40.190.290">
    <property type="match status" value="1"/>
</dbReference>
<keyword evidence="7" id="KW-1185">Reference proteome</keyword>
<comment type="similarity">
    <text evidence="1">Belongs to the LysR transcriptional regulatory family.</text>
</comment>
<accession>A0ABN4YJP3</accession>
<dbReference type="InterPro" id="IPR005119">
    <property type="entry name" value="LysR_subst-bd"/>
</dbReference>
<gene>
    <name evidence="6" type="ORF">SJ2017_3284</name>
</gene>
<evidence type="ECO:0000256" key="3">
    <source>
        <dbReference type="ARBA" id="ARBA00023125"/>
    </source>
</evidence>
<evidence type="ECO:0000256" key="1">
    <source>
        <dbReference type="ARBA" id="ARBA00009437"/>
    </source>
</evidence>
<organism evidence="6 7">
    <name type="scientific">Shewanella japonica</name>
    <dbReference type="NCBI Taxonomy" id="93973"/>
    <lineage>
        <taxon>Bacteria</taxon>
        <taxon>Pseudomonadati</taxon>
        <taxon>Pseudomonadota</taxon>
        <taxon>Gammaproteobacteria</taxon>
        <taxon>Alteromonadales</taxon>
        <taxon>Shewanellaceae</taxon>
        <taxon>Shewanella</taxon>
    </lineage>
</organism>
<dbReference type="SUPFAM" id="SSF53850">
    <property type="entry name" value="Periplasmic binding protein-like II"/>
    <property type="match status" value="1"/>
</dbReference>